<dbReference type="RefSeq" id="WP_339615543.1">
    <property type="nucleotide sequence ID" value="NZ_AP031500.1"/>
</dbReference>
<dbReference type="InterPro" id="IPR011006">
    <property type="entry name" value="CheY-like_superfamily"/>
</dbReference>
<dbReference type="Pfam" id="PF00072">
    <property type="entry name" value="Response_reg"/>
    <property type="match status" value="1"/>
</dbReference>
<dbReference type="Pfam" id="PF00486">
    <property type="entry name" value="Trans_reg_C"/>
    <property type="match status" value="1"/>
</dbReference>
<dbReference type="PROSITE" id="PS51755">
    <property type="entry name" value="OMPR_PHOB"/>
    <property type="match status" value="1"/>
</dbReference>
<dbReference type="InterPro" id="IPR039420">
    <property type="entry name" value="WalR-like"/>
</dbReference>
<feature type="DNA-binding region" description="OmpR/PhoB-type" evidence="3">
    <location>
        <begin position="131"/>
        <end position="230"/>
    </location>
</feature>
<evidence type="ECO:0000256" key="1">
    <source>
        <dbReference type="ARBA" id="ARBA00023125"/>
    </source>
</evidence>
<keyword evidence="7" id="KW-1185">Reference proteome</keyword>
<dbReference type="SUPFAM" id="SSF46894">
    <property type="entry name" value="C-terminal effector domain of the bipartite response regulators"/>
    <property type="match status" value="1"/>
</dbReference>
<evidence type="ECO:0000313" key="6">
    <source>
        <dbReference type="EMBL" id="MFC3155380.1"/>
    </source>
</evidence>
<dbReference type="InterPro" id="IPR016032">
    <property type="entry name" value="Sig_transdc_resp-reg_C-effctor"/>
</dbReference>
<dbReference type="EMBL" id="JBHRTL010000006">
    <property type="protein sequence ID" value="MFC3155380.1"/>
    <property type="molecule type" value="Genomic_DNA"/>
</dbReference>
<evidence type="ECO:0000256" key="3">
    <source>
        <dbReference type="PROSITE-ProRule" id="PRU01091"/>
    </source>
</evidence>
<evidence type="ECO:0000313" key="7">
    <source>
        <dbReference type="Proteomes" id="UP001595548"/>
    </source>
</evidence>
<sequence>MEFFLMSVVLLAEDDERLAGLVKDFLQANDFTVVVESHGLNVPRQVQNLQPDIVILDLMLPGKDGISICKEIRPNYEGPVLMLTARDADADQVLGFEVGADDYVIKPAEPRVLLARIHALLRRSNREPVDTGDVTIGQLKLRTHAREVQFAGEPVPLSSHEYDLLLTLARQAGKVLSREYLFTTICQRPYDGLDRTVDVRVSHLRKKLGDNSDNPTRIKTVWGRGYMLVADAWE</sequence>
<dbReference type="PANTHER" id="PTHR48111:SF47">
    <property type="entry name" value="TRANSCRIPTIONAL REGULATORY PROTEIN RSTA"/>
    <property type="match status" value="1"/>
</dbReference>
<proteinExistence type="predicted"/>
<protein>
    <submittedName>
        <fullName evidence="6">Winged helix-turn-helix domain-containing protein</fullName>
    </submittedName>
</protein>
<dbReference type="CDD" id="cd00383">
    <property type="entry name" value="trans_reg_C"/>
    <property type="match status" value="1"/>
</dbReference>
<dbReference type="SMART" id="SM00862">
    <property type="entry name" value="Trans_reg_C"/>
    <property type="match status" value="1"/>
</dbReference>
<comment type="caution">
    <text evidence="6">The sequence shown here is derived from an EMBL/GenBank/DDBJ whole genome shotgun (WGS) entry which is preliminary data.</text>
</comment>
<dbReference type="InterPro" id="IPR036388">
    <property type="entry name" value="WH-like_DNA-bd_sf"/>
</dbReference>
<dbReference type="SMART" id="SM00448">
    <property type="entry name" value="REC"/>
    <property type="match status" value="1"/>
</dbReference>
<dbReference type="PANTHER" id="PTHR48111">
    <property type="entry name" value="REGULATOR OF RPOS"/>
    <property type="match status" value="1"/>
</dbReference>
<keyword evidence="2" id="KW-0597">Phosphoprotein</keyword>
<accession>A0ABV7HS45</accession>
<evidence type="ECO:0000256" key="2">
    <source>
        <dbReference type="PROSITE-ProRule" id="PRU00169"/>
    </source>
</evidence>
<dbReference type="SUPFAM" id="SSF52172">
    <property type="entry name" value="CheY-like"/>
    <property type="match status" value="1"/>
</dbReference>
<dbReference type="PROSITE" id="PS50110">
    <property type="entry name" value="RESPONSE_REGULATORY"/>
    <property type="match status" value="1"/>
</dbReference>
<evidence type="ECO:0000259" key="5">
    <source>
        <dbReference type="PROSITE" id="PS51755"/>
    </source>
</evidence>
<organism evidence="6 7">
    <name type="scientific">Gilvimarinus japonicus</name>
    <dbReference type="NCBI Taxonomy" id="1796469"/>
    <lineage>
        <taxon>Bacteria</taxon>
        <taxon>Pseudomonadati</taxon>
        <taxon>Pseudomonadota</taxon>
        <taxon>Gammaproteobacteria</taxon>
        <taxon>Cellvibrionales</taxon>
        <taxon>Cellvibrionaceae</taxon>
        <taxon>Gilvimarinus</taxon>
    </lineage>
</organism>
<feature type="domain" description="OmpR/PhoB-type" evidence="5">
    <location>
        <begin position="131"/>
        <end position="230"/>
    </location>
</feature>
<name>A0ABV7HS45_9GAMM</name>
<keyword evidence="1 3" id="KW-0238">DNA-binding</keyword>
<feature type="modified residue" description="4-aspartylphosphate" evidence="2">
    <location>
        <position position="57"/>
    </location>
</feature>
<gene>
    <name evidence="6" type="ORF">ACFOEB_09220</name>
</gene>
<dbReference type="Proteomes" id="UP001595548">
    <property type="component" value="Unassembled WGS sequence"/>
</dbReference>
<dbReference type="Gene3D" id="1.10.10.10">
    <property type="entry name" value="Winged helix-like DNA-binding domain superfamily/Winged helix DNA-binding domain"/>
    <property type="match status" value="1"/>
</dbReference>
<dbReference type="InterPro" id="IPR001867">
    <property type="entry name" value="OmpR/PhoB-type_DNA-bd"/>
</dbReference>
<dbReference type="Gene3D" id="6.10.250.690">
    <property type="match status" value="1"/>
</dbReference>
<dbReference type="InterPro" id="IPR001789">
    <property type="entry name" value="Sig_transdc_resp-reg_receiver"/>
</dbReference>
<reference evidence="7" key="1">
    <citation type="journal article" date="2019" name="Int. J. Syst. Evol. Microbiol.">
        <title>The Global Catalogue of Microorganisms (GCM) 10K type strain sequencing project: providing services to taxonomists for standard genome sequencing and annotation.</title>
        <authorList>
            <consortium name="The Broad Institute Genomics Platform"/>
            <consortium name="The Broad Institute Genome Sequencing Center for Infectious Disease"/>
            <person name="Wu L."/>
            <person name="Ma J."/>
        </authorList>
    </citation>
    <scope>NUCLEOTIDE SEQUENCE [LARGE SCALE GENOMIC DNA]</scope>
    <source>
        <strain evidence="7">KCTC 52141</strain>
    </source>
</reference>
<dbReference type="Gene3D" id="3.40.50.2300">
    <property type="match status" value="1"/>
</dbReference>
<feature type="domain" description="Response regulatory" evidence="4">
    <location>
        <begin position="8"/>
        <end position="121"/>
    </location>
</feature>
<evidence type="ECO:0000259" key="4">
    <source>
        <dbReference type="PROSITE" id="PS50110"/>
    </source>
</evidence>